<reference evidence="14" key="1">
    <citation type="submission" date="2020-04" db="EMBL/GenBank/DDBJ databases">
        <authorList>
            <person name="Zhang T."/>
        </authorList>
    </citation>
    <scope>NUCLEOTIDE SEQUENCE</scope>
    <source>
        <strain evidence="14">HKST-UBA02</strain>
    </source>
</reference>
<evidence type="ECO:0000259" key="12">
    <source>
        <dbReference type="PROSITE" id="PS51850"/>
    </source>
</evidence>
<evidence type="ECO:0000313" key="15">
    <source>
        <dbReference type="Proteomes" id="UP000739538"/>
    </source>
</evidence>
<feature type="domain" description="KARI N-terminal Rossmann" evidence="12">
    <location>
        <begin position="1"/>
        <end position="211"/>
    </location>
</feature>
<comment type="similarity">
    <text evidence="4 11">Belongs to the ketol-acid reductoisomerase family.</text>
</comment>
<evidence type="ECO:0000256" key="8">
    <source>
        <dbReference type="ARBA" id="ARBA00023002"/>
    </source>
</evidence>
<evidence type="ECO:0000256" key="1">
    <source>
        <dbReference type="ARBA" id="ARBA00001946"/>
    </source>
</evidence>
<dbReference type="InterPro" id="IPR014359">
    <property type="entry name" value="KARI_prok"/>
</dbReference>
<dbReference type="Pfam" id="PF01450">
    <property type="entry name" value="KARI_C"/>
    <property type="match status" value="1"/>
</dbReference>
<dbReference type="GO" id="GO:0004455">
    <property type="term" value="F:ketol-acid reductoisomerase activity"/>
    <property type="evidence" value="ECO:0007669"/>
    <property type="project" value="UniProtKB-UniRule"/>
</dbReference>
<comment type="cofactor">
    <cofactor evidence="1">
        <name>Mg(2+)</name>
        <dbReference type="ChEBI" id="CHEBI:18420"/>
    </cofactor>
</comment>
<proteinExistence type="inferred from homology"/>
<dbReference type="SUPFAM" id="SSF51735">
    <property type="entry name" value="NAD(P)-binding Rossmann-fold domains"/>
    <property type="match status" value="1"/>
</dbReference>
<evidence type="ECO:0000256" key="5">
    <source>
        <dbReference type="ARBA" id="ARBA00022605"/>
    </source>
</evidence>
<evidence type="ECO:0000256" key="2">
    <source>
        <dbReference type="ARBA" id="ARBA00004864"/>
    </source>
</evidence>
<comment type="caution">
    <text evidence="11">Lacks conserved residue(s) required for the propagation of feature annotation.</text>
</comment>
<dbReference type="InterPro" id="IPR000506">
    <property type="entry name" value="KARI_C"/>
</dbReference>
<feature type="domain" description="KARI C-terminal knotted" evidence="13">
    <location>
        <begin position="212"/>
        <end position="357"/>
    </location>
</feature>
<dbReference type="PANTHER" id="PTHR21371">
    <property type="entry name" value="KETOL-ACID REDUCTOISOMERASE, MITOCHONDRIAL"/>
    <property type="match status" value="1"/>
</dbReference>
<dbReference type="Pfam" id="PF07991">
    <property type="entry name" value="KARI_N"/>
    <property type="match status" value="2"/>
</dbReference>
<evidence type="ECO:0000256" key="9">
    <source>
        <dbReference type="ARBA" id="ARBA00023304"/>
    </source>
</evidence>
<evidence type="ECO:0000256" key="10">
    <source>
        <dbReference type="NCBIfam" id="TIGR00465"/>
    </source>
</evidence>
<gene>
    <name evidence="14" type="primary">ilvC</name>
    <name evidence="14" type="ORF">KDA27_13690</name>
</gene>
<feature type="binding site" evidence="11">
    <location>
        <position position="220"/>
    </location>
    <ligand>
        <name>Mg(2+)</name>
        <dbReference type="ChEBI" id="CHEBI:18420"/>
        <label>2</label>
    </ligand>
</feature>
<keyword evidence="7 11" id="KW-0460">Magnesium</keyword>
<dbReference type="InterPro" id="IPR008927">
    <property type="entry name" value="6-PGluconate_DH-like_C_sf"/>
</dbReference>
<dbReference type="PROSITE" id="PS51850">
    <property type="entry name" value="KARI_N"/>
    <property type="match status" value="1"/>
</dbReference>
<organism evidence="14 15">
    <name type="scientific">Eiseniibacteriota bacterium</name>
    <dbReference type="NCBI Taxonomy" id="2212470"/>
    <lineage>
        <taxon>Bacteria</taxon>
        <taxon>Candidatus Eiseniibacteriota</taxon>
    </lineage>
</organism>
<keyword evidence="8 11" id="KW-0560">Oxidoreductase</keyword>
<dbReference type="InterPro" id="IPR013023">
    <property type="entry name" value="KARI"/>
</dbReference>
<evidence type="ECO:0000256" key="4">
    <source>
        <dbReference type="ARBA" id="ARBA00010318"/>
    </source>
</evidence>
<keyword evidence="9 11" id="KW-0100">Branched-chain amino acid biosynthesis</keyword>
<evidence type="ECO:0000313" key="14">
    <source>
        <dbReference type="EMBL" id="MCA9756851.1"/>
    </source>
</evidence>
<evidence type="ECO:0000256" key="6">
    <source>
        <dbReference type="ARBA" id="ARBA00022723"/>
    </source>
</evidence>
<comment type="pathway">
    <text evidence="2">Amino-acid biosynthesis; L-valine biosynthesis; L-valine from pyruvate: step 2/4.</text>
</comment>
<dbReference type="EMBL" id="JAGQHS010000069">
    <property type="protein sequence ID" value="MCA9756851.1"/>
    <property type="molecule type" value="Genomic_DNA"/>
</dbReference>
<reference evidence="14" key="2">
    <citation type="journal article" date="2021" name="Microbiome">
        <title>Successional dynamics and alternative stable states in a saline activated sludge microbial community over 9 years.</title>
        <authorList>
            <person name="Wang Y."/>
            <person name="Ye J."/>
            <person name="Ju F."/>
            <person name="Liu L."/>
            <person name="Boyd J.A."/>
            <person name="Deng Y."/>
            <person name="Parks D.H."/>
            <person name="Jiang X."/>
            <person name="Yin X."/>
            <person name="Woodcroft B.J."/>
            <person name="Tyson G.W."/>
            <person name="Hugenholtz P."/>
            <person name="Polz M.F."/>
            <person name="Zhang T."/>
        </authorList>
    </citation>
    <scope>NUCLEOTIDE SEQUENCE</scope>
    <source>
        <strain evidence="14">HKST-UBA02</strain>
    </source>
</reference>
<dbReference type="NCBIfam" id="TIGR00465">
    <property type="entry name" value="ilvC"/>
    <property type="match status" value="1"/>
</dbReference>
<keyword evidence="6 11" id="KW-0479">Metal-binding</keyword>
<dbReference type="EC" id="1.1.1.86" evidence="10"/>
<dbReference type="PIRSF" id="PIRSF000116">
    <property type="entry name" value="IlvC_gammaproteo"/>
    <property type="match status" value="1"/>
</dbReference>
<protein>
    <recommendedName>
        <fullName evidence="10">Ketol-acid reductoisomerase</fullName>
        <ecNumber evidence="10">1.1.1.86</ecNumber>
    </recommendedName>
</protein>
<comment type="pathway">
    <text evidence="3">Amino-acid biosynthesis; L-isoleucine biosynthesis; L-isoleucine from 2-oxobutanoate: step 2/4.</text>
</comment>
<evidence type="ECO:0000256" key="11">
    <source>
        <dbReference type="PROSITE-ProRule" id="PRU01198"/>
    </source>
</evidence>
<feature type="binding site" evidence="11">
    <location>
        <position position="224"/>
    </location>
    <ligand>
        <name>Mg(2+)</name>
        <dbReference type="ChEBI" id="CHEBI:18420"/>
        <label>1</label>
    </ligand>
</feature>
<dbReference type="InterPro" id="IPR013116">
    <property type="entry name" value="KARI_N"/>
</dbReference>
<dbReference type="GO" id="GO:0009099">
    <property type="term" value="P:L-valine biosynthetic process"/>
    <property type="evidence" value="ECO:0007669"/>
    <property type="project" value="UniProtKB-UniRule"/>
</dbReference>
<evidence type="ECO:0000256" key="7">
    <source>
        <dbReference type="ARBA" id="ARBA00022842"/>
    </source>
</evidence>
<sequence>MSDRTLLTLADCPLDPIEGWTVAVVGFGNQGTAQAQNLRDSGFRVVIGADPGRPSRQRAQKAGFDVLPLGAVLSNADLVVLVAPDELHSGIVAQMIGLDDGVWSAGLAETSSSGTHAEAASEGVRDEIRTRAWVFSHGFSLVHDPPPIPETHDVFVVAPAGPGVQVRQRYQGGEGVPALLAVHRDASGVADARARAYAAAIGSARAGLLRTTVKDEVDIDLFGEQAVLCGGMNALTQAAFDTLVSAGYAPEAAYLECVHQLRLTAELVERFGIEGMRRRISSTALYGDLTRGPRIGDEHLRQTFREVLDEVRSGAFAREWLAARRRSPDWSRSAPGQARHASLEDAGRVVRGLWASGEDGEAE</sequence>
<dbReference type="InterPro" id="IPR036291">
    <property type="entry name" value="NAD(P)-bd_dom_sf"/>
</dbReference>
<name>A0A956ND70_UNCEI</name>
<dbReference type="SUPFAM" id="SSF48179">
    <property type="entry name" value="6-phosphogluconate dehydrogenase C-terminal domain-like"/>
    <property type="match status" value="1"/>
</dbReference>
<dbReference type="GO" id="GO:0046872">
    <property type="term" value="F:metal ion binding"/>
    <property type="evidence" value="ECO:0007669"/>
    <property type="project" value="UniProtKB-UniRule"/>
</dbReference>
<dbReference type="GO" id="GO:0050661">
    <property type="term" value="F:NADP binding"/>
    <property type="evidence" value="ECO:0007669"/>
    <property type="project" value="InterPro"/>
</dbReference>
<evidence type="ECO:0000259" key="13">
    <source>
        <dbReference type="PROSITE" id="PS51851"/>
    </source>
</evidence>
<dbReference type="Gene3D" id="3.40.50.720">
    <property type="entry name" value="NAD(P)-binding Rossmann-like Domain"/>
    <property type="match status" value="2"/>
</dbReference>
<dbReference type="PROSITE" id="PS51851">
    <property type="entry name" value="KARI_C"/>
    <property type="match status" value="1"/>
</dbReference>
<dbReference type="AlphaFoldDB" id="A0A956ND70"/>
<dbReference type="GO" id="GO:0009097">
    <property type="term" value="P:isoleucine biosynthetic process"/>
    <property type="evidence" value="ECO:0007669"/>
    <property type="project" value="UniProtKB-UniRule"/>
</dbReference>
<keyword evidence="5 11" id="KW-0028">Amino-acid biosynthesis</keyword>
<dbReference type="PANTHER" id="PTHR21371:SF1">
    <property type="entry name" value="KETOL-ACID REDUCTOISOMERASE, MITOCHONDRIAL"/>
    <property type="match status" value="1"/>
</dbReference>
<dbReference type="Proteomes" id="UP000739538">
    <property type="component" value="Unassembled WGS sequence"/>
</dbReference>
<feature type="binding site" evidence="11">
    <location>
        <position position="220"/>
    </location>
    <ligand>
        <name>Mg(2+)</name>
        <dbReference type="ChEBI" id="CHEBI:18420"/>
        <label>1</label>
    </ligand>
</feature>
<evidence type="ECO:0000256" key="3">
    <source>
        <dbReference type="ARBA" id="ARBA00004885"/>
    </source>
</evidence>
<accession>A0A956ND70</accession>
<comment type="caution">
    <text evidence="14">The sequence shown here is derived from an EMBL/GenBank/DDBJ whole genome shotgun (WGS) entry which is preliminary data.</text>
</comment>
<dbReference type="Gene3D" id="6.10.240.10">
    <property type="match status" value="1"/>
</dbReference>